<dbReference type="Gene3D" id="3.40.50.300">
    <property type="entry name" value="P-loop containing nucleotide triphosphate hydrolases"/>
    <property type="match status" value="2"/>
</dbReference>
<feature type="domain" description="SMC hinge" evidence="8">
    <location>
        <begin position="523"/>
        <end position="570"/>
    </location>
</feature>
<feature type="domain" description="RecF/RecN/SMC N-terminal" evidence="7">
    <location>
        <begin position="3"/>
        <end position="138"/>
    </location>
</feature>
<evidence type="ECO:0000256" key="6">
    <source>
        <dbReference type="HAMAP-Rule" id="MF_01894"/>
    </source>
</evidence>
<sequence>MKLEKIKLSGFKSFVDPTTIPIKGNLTAIVGPNGCGKSNIIDAVRWVMGESSAKHLRGGSMADVIFNGSSGRKPVSTASVELIFDNSEGKLGGEYAQYDSIAIRRQVSRDGLSSYMLNGSRCRRKDITDLFLGTGLGSRSYAIIEQGTISRMVEAKPEELRMHIEEAAGISKYKERRGETETRMKQTRENLERLDDVRDEVDKQCKHLQKQAEKAEKYTGLKQQERQFRLELLAMRWNTYHIAATQLDTLLQAVATEHNRLFVERRALESGIESKRSEHKAQQQQFSQAQEAYYAVVTEVSTLEQTIKHNETSHQETLAEISRSQQQQAHAADQLEADMEALENIKYDLLAAEEALLIAQATQEEALHIQQDSQQKRSIWQAQWEAYRTESAKYKEQTEVHRVKISQLDNQSRQLQNRLDKLHSERDDLNRQHGQNDLEALQDSIEQMTGEREALHSQLETLLEQIRDQRGQAKQLHNQLHGQRSEIHSIQGKITALELLQQHAMGKDNQQMGAWLASVQLSDHQRLAEFLEVESGWESAVETVLGSYLEAICLDDAEPIIAALSRLADESLTLFETHKSSPEYPEGHKGEGWVRGNNKEKSLSNLPHPNLLPKGEGDRILKSTVEPQPQIQLQDKITAPWNLSALLSGVYCATNHDKARQLSTQLKAHESVITPDGTWFGSGWIKIIRAQDSKTGILQREKELRSLKQRYEILGSDIAACEGQLDSTETALKNAELSREASQQRHNSLNAELSLKSAEFSAVTAKAEQQQGRLKQINHELDDINQELSENAEVIAESQLLQDEAEQVMAEQDEKRQHLEALSQTLQAQQHSTEQIVNETQQQFYSIKAQIEALRSAETLTQKQIERLQVQQQQTRQRIRELEQKSQHTNTPRDDEKQQLTQRLIDKNQLENQVSQQRSLQAESETQIVALASEQSRTEKALEKQKEKLDHLRFELQENKVRQQTVNEQLKEIDADIEQVLSTLPESAEESGWKRKVDELTAQIERLGTINLTAIEEYKTHFERMNFLNEQHADLVEALHTLDQAISKIDKESRLRFKETFDKINAGLQEKFPKLFGGGQAYLELTDQDMLESGVNIIARPPGKRNSSIHLLSGGEKALTAVALVFSIFELNPAPFCLLDEVDAPLDDANVGRFSKMVEEMSESVQFLYISHNKVTMEIAKQLAGVTMKEPGVSRMVAVDIEEAVSLAEI</sequence>
<dbReference type="InterPro" id="IPR036277">
    <property type="entry name" value="SMC_hinge_sf"/>
</dbReference>
<dbReference type="Proteomes" id="UP000195442">
    <property type="component" value="Unassembled WGS sequence"/>
</dbReference>
<dbReference type="GO" id="GO:0005524">
    <property type="term" value="F:ATP binding"/>
    <property type="evidence" value="ECO:0007669"/>
    <property type="project" value="UniProtKB-UniRule"/>
</dbReference>
<dbReference type="InterPro" id="IPR003395">
    <property type="entry name" value="RecF/RecN/SMC_N"/>
</dbReference>
<dbReference type="OrthoDB" id="9808768at2"/>
<dbReference type="RefSeq" id="WP_087146773.1">
    <property type="nucleotide sequence ID" value="NZ_FUKJ01000166.1"/>
</dbReference>
<protein>
    <recommendedName>
        <fullName evidence="6">Chromosome partition protein Smc</fullName>
    </recommendedName>
</protein>
<organism evidence="9 10">
    <name type="scientific">Crenothrix polyspora</name>
    <dbReference type="NCBI Taxonomy" id="360316"/>
    <lineage>
        <taxon>Bacteria</taxon>
        <taxon>Pseudomonadati</taxon>
        <taxon>Pseudomonadota</taxon>
        <taxon>Gammaproteobacteria</taxon>
        <taxon>Methylococcales</taxon>
        <taxon>Crenotrichaceae</taxon>
        <taxon>Crenothrix</taxon>
    </lineage>
</organism>
<dbReference type="InterPro" id="IPR010935">
    <property type="entry name" value="SMC_hinge"/>
</dbReference>
<dbReference type="Pfam" id="PF06470">
    <property type="entry name" value="SMC_hinge"/>
    <property type="match status" value="1"/>
</dbReference>
<dbReference type="Gene3D" id="1.20.1060.20">
    <property type="match status" value="1"/>
</dbReference>
<dbReference type="CDD" id="cd03278">
    <property type="entry name" value="ABC_SMC_barmotin"/>
    <property type="match status" value="2"/>
</dbReference>
<gene>
    <name evidence="6 9" type="primary">smc</name>
    <name evidence="9" type="ORF">CRENPOLYSF2_2480003</name>
</gene>
<dbReference type="InterPro" id="IPR027417">
    <property type="entry name" value="P-loop_NTPase"/>
</dbReference>
<dbReference type="GO" id="GO:0006260">
    <property type="term" value="P:DNA replication"/>
    <property type="evidence" value="ECO:0007669"/>
    <property type="project" value="UniProtKB-UniRule"/>
</dbReference>
<dbReference type="PANTHER" id="PTHR43977">
    <property type="entry name" value="STRUCTURAL MAINTENANCE OF CHROMOSOMES PROTEIN 3"/>
    <property type="match status" value="1"/>
</dbReference>
<comment type="similarity">
    <text evidence="6">Belongs to the SMC family.</text>
</comment>
<proteinExistence type="inferred from homology"/>
<reference evidence="10" key="1">
    <citation type="submission" date="2017-02" db="EMBL/GenBank/DDBJ databases">
        <authorList>
            <person name="Daims H."/>
        </authorList>
    </citation>
    <scope>NUCLEOTIDE SEQUENCE [LARGE SCALE GENOMIC DNA]</scope>
</reference>
<name>A0A1R4H6R3_9GAMM</name>
<evidence type="ECO:0000313" key="10">
    <source>
        <dbReference type="Proteomes" id="UP000195442"/>
    </source>
</evidence>
<comment type="subunit">
    <text evidence="6">Homodimer.</text>
</comment>
<feature type="coiled-coil region" evidence="6">
    <location>
        <begin position="865"/>
        <end position="962"/>
    </location>
</feature>
<feature type="binding site" evidence="6">
    <location>
        <begin position="32"/>
        <end position="39"/>
    </location>
    <ligand>
        <name>ATP</name>
        <dbReference type="ChEBI" id="CHEBI:30616"/>
    </ligand>
</feature>
<dbReference type="GO" id="GO:0007062">
    <property type="term" value="P:sister chromatid cohesion"/>
    <property type="evidence" value="ECO:0007669"/>
    <property type="project" value="InterPro"/>
</dbReference>
<evidence type="ECO:0000256" key="5">
    <source>
        <dbReference type="ARBA" id="ARBA00023125"/>
    </source>
</evidence>
<dbReference type="Pfam" id="PF02463">
    <property type="entry name" value="SMC_N"/>
    <property type="match status" value="2"/>
</dbReference>
<comment type="subcellular location">
    <subcellularLocation>
        <location evidence="6">Cytoplasm</location>
    </subcellularLocation>
</comment>
<keyword evidence="3 6" id="KW-0067">ATP-binding</keyword>
<evidence type="ECO:0000256" key="2">
    <source>
        <dbReference type="ARBA" id="ARBA00022741"/>
    </source>
</evidence>
<dbReference type="AlphaFoldDB" id="A0A1R4H6R3"/>
<keyword evidence="5 6" id="KW-0238">DNA-binding</keyword>
<evidence type="ECO:0000256" key="3">
    <source>
        <dbReference type="ARBA" id="ARBA00022840"/>
    </source>
</evidence>
<dbReference type="GO" id="GO:0030261">
    <property type="term" value="P:chromosome condensation"/>
    <property type="evidence" value="ECO:0007669"/>
    <property type="project" value="InterPro"/>
</dbReference>
<dbReference type="EMBL" id="FUKJ01000166">
    <property type="protein sequence ID" value="SJM91978.1"/>
    <property type="molecule type" value="Genomic_DNA"/>
</dbReference>
<dbReference type="InterPro" id="IPR024704">
    <property type="entry name" value="SMC"/>
</dbReference>
<comment type="function">
    <text evidence="6">Required for chromosome condensation and partitioning.</text>
</comment>
<dbReference type="PIRSF" id="PIRSF005719">
    <property type="entry name" value="SMC"/>
    <property type="match status" value="1"/>
</dbReference>
<dbReference type="HAMAP" id="MF_01894">
    <property type="entry name" value="Smc_prok"/>
    <property type="match status" value="1"/>
</dbReference>
<dbReference type="SUPFAM" id="SSF75553">
    <property type="entry name" value="Smc hinge domain"/>
    <property type="match status" value="1"/>
</dbReference>
<evidence type="ECO:0000256" key="1">
    <source>
        <dbReference type="ARBA" id="ARBA00022490"/>
    </source>
</evidence>
<evidence type="ECO:0000313" key="9">
    <source>
        <dbReference type="EMBL" id="SJM91978.1"/>
    </source>
</evidence>
<dbReference type="GO" id="GO:0005694">
    <property type="term" value="C:chromosome"/>
    <property type="evidence" value="ECO:0007669"/>
    <property type="project" value="InterPro"/>
</dbReference>
<keyword evidence="10" id="KW-1185">Reference proteome</keyword>
<feature type="coiled-coil region" evidence="6">
    <location>
        <begin position="718"/>
        <end position="829"/>
    </location>
</feature>
<dbReference type="GO" id="GO:0003677">
    <property type="term" value="F:DNA binding"/>
    <property type="evidence" value="ECO:0007669"/>
    <property type="project" value="UniProtKB-UniRule"/>
</dbReference>
<keyword evidence="1 6" id="KW-0963">Cytoplasm</keyword>
<comment type="domain">
    <text evidence="6">Contains large globular domains required for ATP hydrolysis at each terminus and a third globular domain forming a flexible hinge near the middle of the molecule. These domains are separated by coiled-coil structures.</text>
</comment>
<dbReference type="GO" id="GO:0005737">
    <property type="term" value="C:cytoplasm"/>
    <property type="evidence" value="ECO:0007669"/>
    <property type="project" value="UniProtKB-SubCell"/>
</dbReference>
<dbReference type="GO" id="GO:0007059">
    <property type="term" value="P:chromosome segregation"/>
    <property type="evidence" value="ECO:0007669"/>
    <property type="project" value="UniProtKB-UniRule"/>
</dbReference>
<keyword evidence="4 6" id="KW-0175">Coiled coil</keyword>
<feature type="domain" description="RecF/RecN/SMC N-terminal" evidence="7">
    <location>
        <begin position="902"/>
        <end position="1194"/>
    </location>
</feature>
<evidence type="ECO:0000259" key="8">
    <source>
        <dbReference type="Pfam" id="PF06470"/>
    </source>
</evidence>
<evidence type="ECO:0000259" key="7">
    <source>
        <dbReference type="Pfam" id="PF02463"/>
    </source>
</evidence>
<dbReference type="SUPFAM" id="SSF52540">
    <property type="entry name" value="P-loop containing nucleoside triphosphate hydrolases"/>
    <property type="match status" value="2"/>
</dbReference>
<keyword evidence="2 6" id="KW-0547">Nucleotide-binding</keyword>
<dbReference type="GO" id="GO:0016887">
    <property type="term" value="F:ATP hydrolysis activity"/>
    <property type="evidence" value="ECO:0007669"/>
    <property type="project" value="InterPro"/>
</dbReference>
<feature type="coiled-coil region" evidence="6">
    <location>
        <begin position="405"/>
        <end position="479"/>
    </location>
</feature>
<feature type="coiled-coil region" evidence="6">
    <location>
        <begin position="170"/>
        <end position="218"/>
    </location>
</feature>
<feature type="coiled-coil region" evidence="6">
    <location>
        <begin position="325"/>
        <end position="352"/>
    </location>
</feature>
<dbReference type="InterPro" id="IPR011890">
    <property type="entry name" value="SMC_prok"/>
</dbReference>
<evidence type="ECO:0000256" key="4">
    <source>
        <dbReference type="ARBA" id="ARBA00023054"/>
    </source>
</evidence>
<accession>A0A1R4H6R3</accession>